<name>A0A4R5AZN2_9ACTN</name>
<dbReference type="Pfam" id="PF07687">
    <property type="entry name" value="M20_dimer"/>
    <property type="match status" value="1"/>
</dbReference>
<dbReference type="InterPro" id="IPR002933">
    <property type="entry name" value="Peptidase_M20"/>
</dbReference>
<keyword evidence="6" id="KW-1185">Reference proteome</keyword>
<dbReference type="NCBIfam" id="NF005914">
    <property type="entry name" value="PRK07907.1"/>
    <property type="match status" value="1"/>
</dbReference>
<keyword evidence="1" id="KW-0645">Protease</keyword>
<evidence type="ECO:0000256" key="2">
    <source>
        <dbReference type="ARBA" id="ARBA00022723"/>
    </source>
</evidence>
<dbReference type="Proteomes" id="UP000295578">
    <property type="component" value="Unassembled WGS sequence"/>
</dbReference>
<dbReference type="GO" id="GO:0006508">
    <property type="term" value="P:proteolysis"/>
    <property type="evidence" value="ECO:0007669"/>
    <property type="project" value="UniProtKB-KW"/>
</dbReference>
<dbReference type="Gene3D" id="3.40.630.10">
    <property type="entry name" value="Zn peptidases"/>
    <property type="match status" value="1"/>
</dbReference>
<proteinExistence type="predicted"/>
<feature type="domain" description="Peptidase M20 dimerisation" evidence="4">
    <location>
        <begin position="194"/>
        <end position="343"/>
    </location>
</feature>
<keyword evidence="2" id="KW-0479">Metal-binding</keyword>
<sequence>MSDDIRQAVKHVMPGVRADLETLMRIPSVSADFTAAAELRRCAVATAELFAAAGASRTEILNDIDDGWPAVVAHFPPPAGMPTVLLYAHYDVQPAGDLALWTNPPFEPTEIGGRLYGRGSADDKAGIAAHLAAVRAYDGLPPVGVTVLVEGEEEIGSPTLGTFLDRYRDRLTADAIVLADSENFAAGVPAFTTTLRGLAGCVVEVRTLEQGVHSGTYGGAAPDALTVLCRLLATLHDENGDVAVDGLATSWRPTVDYPEERFRTEAAMLDGVPLMGTGTVADRIWSKAAATVLAIDAPPVAGASNTLTPAARAKVSLRLAPGDDAASAQAALARHLHEHAPKGVLLDVTATDSAEPHAIDPRGPVYDAARRAYRTAYGADVADIGGGGAIPFVAAFAAAFPEAAILVTSAGADPDCRAHSADENLHLADFENTCLAETLLLNELASLPKRDVTAGSSTR</sequence>
<evidence type="ECO:0000256" key="3">
    <source>
        <dbReference type="ARBA" id="ARBA00022801"/>
    </source>
</evidence>
<organism evidence="5 6">
    <name type="scientific">Actinomadura darangshiensis</name>
    <dbReference type="NCBI Taxonomy" id="705336"/>
    <lineage>
        <taxon>Bacteria</taxon>
        <taxon>Bacillati</taxon>
        <taxon>Actinomycetota</taxon>
        <taxon>Actinomycetes</taxon>
        <taxon>Streptosporangiales</taxon>
        <taxon>Thermomonosporaceae</taxon>
        <taxon>Actinomadura</taxon>
    </lineage>
</organism>
<evidence type="ECO:0000313" key="5">
    <source>
        <dbReference type="EMBL" id="TDD77689.1"/>
    </source>
</evidence>
<dbReference type="PANTHER" id="PTHR43270">
    <property type="entry name" value="BETA-ALA-HIS DIPEPTIDASE"/>
    <property type="match status" value="1"/>
</dbReference>
<evidence type="ECO:0000259" key="4">
    <source>
        <dbReference type="Pfam" id="PF07687"/>
    </source>
</evidence>
<dbReference type="Pfam" id="PF01546">
    <property type="entry name" value="Peptidase_M20"/>
    <property type="match status" value="1"/>
</dbReference>
<dbReference type="InterPro" id="IPR051458">
    <property type="entry name" value="Cyt/Met_Dipeptidase"/>
</dbReference>
<comment type="caution">
    <text evidence="5">The sequence shown here is derived from an EMBL/GenBank/DDBJ whole genome shotgun (WGS) entry which is preliminary data.</text>
</comment>
<dbReference type="Gene3D" id="3.30.70.360">
    <property type="match status" value="1"/>
</dbReference>
<dbReference type="EMBL" id="SMKY01000134">
    <property type="protein sequence ID" value="TDD77689.1"/>
    <property type="molecule type" value="Genomic_DNA"/>
</dbReference>
<evidence type="ECO:0000256" key="1">
    <source>
        <dbReference type="ARBA" id="ARBA00022670"/>
    </source>
</evidence>
<protein>
    <submittedName>
        <fullName evidence="5">M20/M25/M40 family metallo-hydrolase</fullName>
    </submittedName>
</protein>
<reference evidence="5 6" key="1">
    <citation type="submission" date="2019-03" db="EMBL/GenBank/DDBJ databases">
        <title>Draft genome sequences of novel Actinobacteria.</title>
        <authorList>
            <person name="Sahin N."/>
            <person name="Ay H."/>
            <person name="Saygin H."/>
        </authorList>
    </citation>
    <scope>NUCLEOTIDE SEQUENCE [LARGE SCALE GENOMIC DNA]</scope>
    <source>
        <strain evidence="5 6">DSM 45941</strain>
    </source>
</reference>
<dbReference type="SUPFAM" id="SSF53187">
    <property type="entry name" value="Zn-dependent exopeptidases"/>
    <property type="match status" value="1"/>
</dbReference>
<evidence type="ECO:0000313" key="6">
    <source>
        <dbReference type="Proteomes" id="UP000295578"/>
    </source>
</evidence>
<dbReference type="RefSeq" id="WP_132200083.1">
    <property type="nucleotide sequence ID" value="NZ_SMKY01000134.1"/>
</dbReference>
<dbReference type="AlphaFoldDB" id="A0A4R5AZN2"/>
<gene>
    <name evidence="5" type="ORF">E1293_25900</name>
</gene>
<dbReference type="PANTHER" id="PTHR43270:SF12">
    <property type="entry name" value="SUCCINYL-DIAMINOPIMELATE DESUCCINYLASE"/>
    <property type="match status" value="1"/>
</dbReference>
<dbReference type="InterPro" id="IPR011650">
    <property type="entry name" value="Peptidase_M20_dimer"/>
</dbReference>
<keyword evidence="3 5" id="KW-0378">Hydrolase</keyword>
<dbReference type="OrthoDB" id="9761532at2"/>
<dbReference type="GO" id="GO:0008233">
    <property type="term" value="F:peptidase activity"/>
    <property type="evidence" value="ECO:0007669"/>
    <property type="project" value="UniProtKB-KW"/>
</dbReference>
<dbReference type="GO" id="GO:0046872">
    <property type="term" value="F:metal ion binding"/>
    <property type="evidence" value="ECO:0007669"/>
    <property type="project" value="UniProtKB-KW"/>
</dbReference>
<accession>A0A4R5AZN2</accession>